<comment type="caution">
    <text evidence="1">The sequence shown here is derived from an EMBL/GenBank/DDBJ whole genome shotgun (WGS) entry which is preliminary data.</text>
</comment>
<gene>
    <name evidence="1" type="ORF">B1R32_11117</name>
</gene>
<proteinExistence type="predicted"/>
<keyword evidence="2" id="KW-1185">Reference proteome</keyword>
<protein>
    <submittedName>
        <fullName evidence="1">Uncharacterized protein</fullName>
    </submittedName>
</protein>
<reference evidence="1 2" key="1">
    <citation type="journal article" date="2018" name="Syst. Appl. Microbiol.">
        <title>Abditibacterium utsteinense sp. nov., the first cultivated member of candidate phylum FBP, isolated from ice-free Antarctic soil samples.</title>
        <authorList>
            <person name="Tahon G."/>
            <person name="Tytgat B."/>
            <person name="Lebbe L."/>
            <person name="Carlier A."/>
            <person name="Willems A."/>
        </authorList>
    </citation>
    <scope>NUCLEOTIDE SEQUENCE [LARGE SCALE GENOMIC DNA]</scope>
    <source>
        <strain evidence="1 2">LMG 29911</strain>
    </source>
</reference>
<accession>A0A2S8SRQ4</accession>
<organism evidence="1 2">
    <name type="scientific">Abditibacterium utsteinense</name>
    <dbReference type="NCBI Taxonomy" id="1960156"/>
    <lineage>
        <taxon>Bacteria</taxon>
        <taxon>Pseudomonadati</taxon>
        <taxon>Abditibacteriota</taxon>
        <taxon>Abditibacteriia</taxon>
        <taxon>Abditibacteriales</taxon>
        <taxon>Abditibacteriaceae</taxon>
        <taxon>Abditibacterium</taxon>
    </lineage>
</organism>
<evidence type="ECO:0000313" key="2">
    <source>
        <dbReference type="Proteomes" id="UP000237684"/>
    </source>
</evidence>
<dbReference type="InParanoid" id="A0A2S8SRQ4"/>
<dbReference type="AlphaFoldDB" id="A0A2S8SRQ4"/>
<name>A0A2S8SRQ4_9BACT</name>
<dbReference type="RefSeq" id="WP_105484099.1">
    <property type="nucleotide sequence ID" value="NZ_NIGF01000011.1"/>
</dbReference>
<evidence type="ECO:0000313" key="1">
    <source>
        <dbReference type="EMBL" id="PQV63456.1"/>
    </source>
</evidence>
<dbReference type="EMBL" id="NIGF01000011">
    <property type="protein sequence ID" value="PQV63456.1"/>
    <property type="molecule type" value="Genomic_DNA"/>
</dbReference>
<dbReference type="Proteomes" id="UP000237684">
    <property type="component" value="Unassembled WGS sequence"/>
</dbReference>
<sequence length="69" mass="7704">MTYVLELKPETARFIEEKAAQSNLAPEQMALQILDEATNGGRRARLMKMADELFDERASAYEALAEGAK</sequence>